<organism evidence="3">
    <name type="scientific">Echinostoma caproni</name>
    <dbReference type="NCBI Taxonomy" id="27848"/>
    <lineage>
        <taxon>Eukaryota</taxon>
        <taxon>Metazoa</taxon>
        <taxon>Spiralia</taxon>
        <taxon>Lophotrochozoa</taxon>
        <taxon>Platyhelminthes</taxon>
        <taxon>Trematoda</taxon>
        <taxon>Digenea</taxon>
        <taxon>Plagiorchiida</taxon>
        <taxon>Echinostomata</taxon>
        <taxon>Echinostomatoidea</taxon>
        <taxon>Echinostomatidae</taxon>
        <taxon>Echinostoma</taxon>
    </lineage>
</organism>
<keyword evidence="2" id="KW-1185">Reference proteome</keyword>
<proteinExistence type="predicted"/>
<dbReference type="Proteomes" id="UP000272942">
    <property type="component" value="Unassembled WGS sequence"/>
</dbReference>
<accession>A0A183BGR3</accession>
<dbReference type="EMBL" id="UZAN01078237">
    <property type="protein sequence ID" value="VDP96285.1"/>
    <property type="molecule type" value="Genomic_DNA"/>
</dbReference>
<evidence type="ECO:0000313" key="2">
    <source>
        <dbReference type="Proteomes" id="UP000272942"/>
    </source>
</evidence>
<evidence type="ECO:0000313" key="1">
    <source>
        <dbReference type="EMBL" id="VDP96285.1"/>
    </source>
</evidence>
<dbReference type="OrthoDB" id="8046937at2759"/>
<name>A0A183BGR3_9TREM</name>
<reference evidence="3" key="1">
    <citation type="submission" date="2016-06" db="UniProtKB">
        <authorList>
            <consortium name="WormBaseParasite"/>
        </authorList>
    </citation>
    <scope>IDENTIFICATION</scope>
</reference>
<dbReference type="AlphaFoldDB" id="A0A183BGR3"/>
<dbReference type="WBParaSite" id="ECPE_0001844801-mRNA-1">
    <property type="protein sequence ID" value="ECPE_0001844801-mRNA-1"/>
    <property type="gene ID" value="ECPE_0001844801"/>
</dbReference>
<evidence type="ECO:0000313" key="3">
    <source>
        <dbReference type="WBParaSite" id="ECPE_0001844801-mRNA-1"/>
    </source>
</evidence>
<gene>
    <name evidence="1" type="ORF">ECPE_LOCUS18398</name>
</gene>
<sequence>MPKTISGCYTSGWEHANKSRYAKNYQWLLYLGLEACERPGTGVLKALDKRVPANPRSSTEVVAQSTVTEGWGRYSDGRRKATMQQLSLGVVKESHTYSDGLVRTVKLETCAGEQVRDIRRVCLL</sequence>
<reference evidence="1 2" key="2">
    <citation type="submission" date="2018-11" db="EMBL/GenBank/DDBJ databases">
        <authorList>
            <consortium name="Pathogen Informatics"/>
        </authorList>
    </citation>
    <scope>NUCLEOTIDE SEQUENCE [LARGE SCALE GENOMIC DNA]</scope>
    <source>
        <strain evidence="1 2">Egypt</strain>
    </source>
</reference>
<protein>
    <submittedName>
        <fullName evidence="3">Transposase</fullName>
    </submittedName>
</protein>